<name>A0A1F7JJ13_9BACT</name>
<dbReference type="Gene3D" id="3.40.50.150">
    <property type="entry name" value="Vaccinia Virus protein VP39"/>
    <property type="match status" value="1"/>
</dbReference>
<gene>
    <name evidence="3" type="ORF">A3H78_01440</name>
</gene>
<protein>
    <recommendedName>
        <fullName evidence="2">Methyltransferase type 11 domain-containing protein</fullName>
    </recommendedName>
</protein>
<feature type="domain" description="Methyltransferase type 11" evidence="2">
    <location>
        <begin position="46"/>
        <end position="151"/>
    </location>
</feature>
<evidence type="ECO:0000259" key="2">
    <source>
        <dbReference type="Pfam" id="PF08241"/>
    </source>
</evidence>
<organism evidence="3 4">
    <name type="scientific">Candidatus Roizmanbacteria bacterium RIFCSPLOWO2_02_FULL_36_11</name>
    <dbReference type="NCBI Taxonomy" id="1802071"/>
    <lineage>
        <taxon>Bacteria</taxon>
        <taxon>Candidatus Roizmaniibacteriota</taxon>
    </lineage>
</organism>
<dbReference type="GO" id="GO:0008757">
    <property type="term" value="F:S-adenosylmethionine-dependent methyltransferase activity"/>
    <property type="evidence" value="ECO:0007669"/>
    <property type="project" value="InterPro"/>
</dbReference>
<dbReference type="EMBL" id="MGAV01000001">
    <property type="protein sequence ID" value="OGK55598.1"/>
    <property type="molecule type" value="Genomic_DNA"/>
</dbReference>
<dbReference type="InterPro" id="IPR029063">
    <property type="entry name" value="SAM-dependent_MTases_sf"/>
</dbReference>
<dbReference type="CDD" id="cd02440">
    <property type="entry name" value="AdoMet_MTases"/>
    <property type="match status" value="1"/>
</dbReference>
<dbReference type="InterPro" id="IPR013216">
    <property type="entry name" value="Methyltransf_11"/>
</dbReference>
<comment type="caution">
    <text evidence="3">The sequence shown here is derived from an EMBL/GenBank/DDBJ whole genome shotgun (WGS) entry which is preliminary data.</text>
</comment>
<feature type="region of interest" description="Disordered" evidence="1">
    <location>
        <begin position="200"/>
        <end position="226"/>
    </location>
</feature>
<sequence length="226" mass="25408">MDVKDSNDSSWFIPETTAREGRERNLEMYEGFLGFNREDLRDKTILDLGSGETERFSRELKDAGIKTTVICLNPDYGLDNPNRFREIITGIPDWQHQSVAATAQSLPFAAESFDFIFANYSVTVFASPHLKSTLAKQWASELARVLKPGGEARLAPIYAESYKDEYQDLDSIWKKAGLTVNIQDITIADLGLTDMYPDPNQSSGQSRLIIKKPTQDNQSSTSSIQR</sequence>
<feature type="compositionally biased region" description="Polar residues" evidence="1">
    <location>
        <begin position="215"/>
        <end position="226"/>
    </location>
</feature>
<evidence type="ECO:0000313" key="3">
    <source>
        <dbReference type="EMBL" id="OGK55598.1"/>
    </source>
</evidence>
<dbReference type="SUPFAM" id="SSF53335">
    <property type="entry name" value="S-adenosyl-L-methionine-dependent methyltransferases"/>
    <property type="match status" value="1"/>
</dbReference>
<accession>A0A1F7JJ13</accession>
<proteinExistence type="predicted"/>
<reference evidence="3 4" key="1">
    <citation type="journal article" date="2016" name="Nat. Commun.">
        <title>Thousands of microbial genomes shed light on interconnected biogeochemical processes in an aquifer system.</title>
        <authorList>
            <person name="Anantharaman K."/>
            <person name="Brown C.T."/>
            <person name="Hug L.A."/>
            <person name="Sharon I."/>
            <person name="Castelle C.J."/>
            <person name="Probst A.J."/>
            <person name="Thomas B.C."/>
            <person name="Singh A."/>
            <person name="Wilkins M.J."/>
            <person name="Karaoz U."/>
            <person name="Brodie E.L."/>
            <person name="Williams K.H."/>
            <person name="Hubbard S.S."/>
            <person name="Banfield J.F."/>
        </authorList>
    </citation>
    <scope>NUCLEOTIDE SEQUENCE [LARGE SCALE GENOMIC DNA]</scope>
</reference>
<dbReference type="Proteomes" id="UP000177418">
    <property type="component" value="Unassembled WGS sequence"/>
</dbReference>
<evidence type="ECO:0000313" key="4">
    <source>
        <dbReference type="Proteomes" id="UP000177418"/>
    </source>
</evidence>
<evidence type="ECO:0000256" key="1">
    <source>
        <dbReference type="SAM" id="MobiDB-lite"/>
    </source>
</evidence>
<dbReference type="AlphaFoldDB" id="A0A1F7JJ13"/>
<dbReference type="Pfam" id="PF08241">
    <property type="entry name" value="Methyltransf_11"/>
    <property type="match status" value="1"/>
</dbReference>